<gene>
    <name evidence="1" type="ORF">SDC9_193683</name>
</gene>
<dbReference type="EMBL" id="VSSQ01106486">
    <property type="protein sequence ID" value="MPN46103.1"/>
    <property type="molecule type" value="Genomic_DNA"/>
</dbReference>
<sequence>MQHGGLFAEPDHDVFFDRHVGEQQRLLRHHINAPRQRCGGAAQRCLFTGDKKLAAVRLVDPHNNFHQCAFARAVAANQSDHVAGAHVQVNALKHRVQAEGLGDPAYRQQSAGG</sequence>
<accession>A0A645IFF6</accession>
<proteinExistence type="predicted"/>
<dbReference type="AlphaFoldDB" id="A0A645IFF6"/>
<organism evidence="1">
    <name type="scientific">bioreactor metagenome</name>
    <dbReference type="NCBI Taxonomy" id="1076179"/>
    <lineage>
        <taxon>unclassified sequences</taxon>
        <taxon>metagenomes</taxon>
        <taxon>ecological metagenomes</taxon>
    </lineage>
</organism>
<dbReference type="AntiFam" id="ANF00095">
    <property type="entry name" value="Shadow ORF (opposite ABC transporters)"/>
</dbReference>
<comment type="caution">
    <text evidence="1">The sequence shown here is derived from an EMBL/GenBank/DDBJ whole genome shotgun (WGS) entry which is preliminary data.</text>
</comment>
<reference evidence="1" key="1">
    <citation type="submission" date="2019-08" db="EMBL/GenBank/DDBJ databases">
        <authorList>
            <person name="Kucharzyk K."/>
            <person name="Murdoch R.W."/>
            <person name="Higgins S."/>
            <person name="Loffler F."/>
        </authorList>
    </citation>
    <scope>NUCLEOTIDE SEQUENCE</scope>
</reference>
<evidence type="ECO:0000313" key="1">
    <source>
        <dbReference type="EMBL" id="MPN46103.1"/>
    </source>
</evidence>
<name>A0A645IFF6_9ZZZZ</name>
<protein>
    <submittedName>
        <fullName evidence="1">Uncharacterized protein</fullName>
    </submittedName>
</protein>